<accession>A0ACB9TV88</accession>
<dbReference type="EMBL" id="CM043015">
    <property type="protein sequence ID" value="KAI4470765.1"/>
    <property type="molecule type" value="Genomic_DNA"/>
</dbReference>
<reference evidence="1" key="1">
    <citation type="submission" date="2022-04" db="EMBL/GenBank/DDBJ databases">
        <title>Chromosome-scale genome assembly of Holotrichia oblita Faldermann.</title>
        <authorList>
            <person name="Rongchong L."/>
        </authorList>
    </citation>
    <scope>NUCLEOTIDE SEQUENCE</scope>
    <source>
        <strain evidence="1">81SQS9</strain>
    </source>
</reference>
<evidence type="ECO:0000313" key="1">
    <source>
        <dbReference type="EMBL" id="KAI4470765.1"/>
    </source>
</evidence>
<name>A0ACB9TV88_HOLOL</name>
<organism evidence="1 2">
    <name type="scientific">Holotrichia oblita</name>
    <name type="common">Chafer beetle</name>
    <dbReference type="NCBI Taxonomy" id="644536"/>
    <lineage>
        <taxon>Eukaryota</taxon>
        <taxon>Metazoa</taxon>
        <taxon>Ecdysozoa</taxon>
        <taxon>Arthropoda</taxon>
        <taxon>Hexapoda</taxon>
        <taxon>Insecta</taxon>
        <taxon>Pterygota</taxon>
        <taxon>Neoptera</taxon>
        <taxon>Endopterygota</taxon>
        <taxon>Coleoptera</taxon>
        <taxon>Polyphaga</taxon>
        <taxon>Scarabaeiformia</taxon>
        <taxon>Scarabaeidae</taxon>
        <taxon>Melolonthinae</taxon>
        <taxon>Holotrichia</taxon>
    </lineage>
</organism>
<proteinExistence type="predicted"/>
<protein>
    <submittedName>
        <fullName evidence="1">Carboxylic ester hydrolase</fullName>
    </submittedName>
</protein>
<keyword evidence="2" id="KW-1185">Reference proteome</keyword>
<dbReference type="Proteomes" id="UP001056778">
    <property type="component" value="Chromosome 1"/>
</dbReference>
<gene>
    <name evidence="1" type="ORF">MML48_1g16310</name>
</gene>
<comment type="caution">
    <text evidence="1">The sequence shown here is derived from an EMBL/GenBank/DDBJ whole genome shotgun (WGS) entry which is preliminary data.</text>
</comment>
<keyword evidence="1" id="KW-0378">Hydrolase</keyword>
<sequence length="578" mass="65079">MCHCCKAAYEEHKVLRCYICNKNYYHGCVDLSSTEVRTIKTKRGLRWSCVSCADLGDDITDLKAAIVSLRNEILDLKALSTAPVSTISEDTFEDLIQEIQERESRKCSLIMYGVTEVDTGTTDNGGDRNVVATVLDKVSQPQKVSPWSGVWIANNTHLTCVQVDHVPEPPGGRYQGDEDCLYLNVFFPGKKPRNKDLLDVIVFIHGGGFMFGSMNNHGPKFLMDRDVVLVTMNYRLGVFGFLSTEDEVLPGNNGFKDQVLALEWIHDNILYFGGNPNSVTLTGLSAGAASVHFHYFSPLSKGLFHRGISMSGTALGPSKIQENALGKAKIIGKHLGCTQESTKSLIACMNQRPTQEIVEAIKILRPWLYYPYSPIAAVVETKGDKKFLTDQPWSLLTTGNFHDLPWLNSVTSEEGLYPGAEFWEKDEYIAELETKWNYLMPHILDYNYTIPCEQKDLVSETIKKTYLENEVLSRNNFMKFINIISDRMFCISAEDAATVQAEKSKSEIYYYYFNYIGEEKESDTESFTGSKEKLGTAHGDDTMFVFSNPSKSKETLSENDKKIKNLLLDIWISFAKSK</sequence>
<evidence type="ECO:0000313" key="2">
    <source>
        <dbReference type="Proteomes" id="UP001056778"/>
    </source>
</evidence>